<organism evidence="2 3">
    <name type="scientific">Paractinoplanes durhamensis</name>
    <dbReference type="NCBI Taxonomy" id="113563"/>
    <lineage>
        <taxon>Bacteria</taxon>
        <taxon>Bacillati</taxon>
        <taxon>Actinomycetota</taxon>
        <taxon>Actinomycetes</taxon>
        <taxon>Micromonosporales</taxon>
        <taxon>Micromonosporaceae</taxon>
        <taxon>Paractinoplanes</taxon>
    </lineage>
</organism>
<protein>
    <recommendedName>
        <fullName evidence="4">DUF742 domain-containing protein</fullName>
    </recommendedName>
</protein>
<comment type="caution">
    <text evidence="2">The sequence shown here is derived from an EMBL/GenBank/DDBJ whole genome shotgun (WGS) entry which is preliminary data.</text>
</comment>
<proteinExistence type="predicted"/>
<dbReference type="InterPro" id="IPR007995">
    <property type="entry name" value="DUF742"/>
</dbReference>
<keyword evidence="3" id="KW-1185">Reference proteome</keyword>
<gene>
    <name evidence="2" type="ORF">Adu01nite_90370</name>
</gene>
<sequence>MNGGHRGTPDPEPVGRIPPYLRVPPPGAAPAGSPSRAVGNTGEPNRAPADRSAALRPFILTAGRVNAVDREIELETQVTVRRPDPRVGRLPLTSLSPEMQAMVALCVEPVSVAEISARLGLHLGVTKILVGDLRAAGYLDVHVADTLNPLTSDTILRVMHGLRAIS</sequence>
<dbReference type="EMBL" id="BOML01000087">
    <property type="protein sequence ID" value="GIE07687.1"/>
    <property type="molecule type" value="Genomic_DNA"/>
</dbReference>
<dbReference type="PANTHER" id="PTHR36221:SF1">
    <property type="entry name" value="DUF742 DOMAIN-CONTAINING PROTEIN"/>
    <property type="match status" value="1"/>
</dbReference>
<dbReference type="Proteomes" id="UP000637628">
    <property type="component" value="Unassembled WGS sequence"/>
</dbReference>
<reference evidence="2 3" key="1">
    <citation type="submission" date="2021-01" db="EMBL/GenBank/DDBJ databases">
        <title>Whole genome shotgun sequence of Actinoplanes durhamensis NBRC 14914.</title>
        <authorList>
            <person name="Komaki H."/>
            <person name="Tamura T."/>
        </authorList>
    </citation>
    <scope>NUCLEOTIDE SEQUENCE [LARGE SCALE GENOMIC DNA]</scope>
    <source>
        <strain evidence="2 3">NBRC 14914</strain>
    </source>
</reference>
<evidence type="ECO:0000313" key="3">
    <source>
        <dbReference type="Proteomes" id="UP000637628"/>
    </source>
</evidence>
<dbReference type="RefSeq" id="WP_239133192.1">
    <property type="nucleotide sequence ID" value="NZ_BAAATX010000045.1"/>
</dbReference>
<evidence type="ECO:0008006" key="4">
    <source>
        <dbReference type="Google" id="ProtNLM"/>
    </source>
</evidence>
<accession>A0ABQ3ZD03</accession>
<dbReference type="PANTHER" id="PTHR36221">
    <property type="entry name" value="DUF742 DOMAIN-CONTAINING PROTEIN"/>
    <property type="match status" value="1"/>
</dbReference>
<dbReference type="Pfam" id="PF05331">
    <property type="entry name" value="DUF742"/>
    <property type="match status" value="1"/>
</dbReference>
<name>A0ABQ3ZD03_9ACTN</name>
<feature type="region of interest" description="Disordered" evidence="1">
    <location>
        <begin position="1"/>
        <end position="51"/>
    </location>
</feature>
<evidence type="ECO:0000256" key="1">
    <source>
        <dbReference type="SAM" id="MobiDB-lite"/>
    </source>
</evidence>
<feature type="compositionally biased region" description="Low complexity" evidence="1">
    <location>
        <begin position="29"/>
        <end position="38"/>
    </location>
</feature>
<evidence type="ECO:0000313" key="2">
    <source>
        <dbReference type="EMBL" id="GIE07687.1"/>
    </source>
</evidence>